<dbReference type="InterPro" id="IPR011990">
    <property type="entry name" value="TPR-like_helical_dom_sf"/>
</dbReference>
<dbReference type="AlphaFoldDB" id="A0A3B1C0Z9"/>
<feature type="transmembrane region" description="Helical" evidence="3">
    <location>
        <begin position="482"/>
        <end position="501"/>
    </location>
</feature>
<feature type="transmembrane region" description="Helical" evidence="3">
    <location>
        <begin position="585"/>
        <end position="606"/>
    </location>
</feature>
<dbReference type="EMBL" id="UOGB01000282">
    <property type="protein sequence ID" value="VAX23879.1"/>
    <property type="molecule type" value="Genomic_DNA"/>
</dbReference>
<dbReference type="InterPro" id="IPR051685">
    <property type="entry name" value="Ycf3/AcsC/BcsC/TPR_MFPF"/>
</dbReference>
<protein>
    <submittedName>
        <fullName evidence="4">Uncharacterized protein</fullName>
    </submittedName>
</protein>
<evidence type="ECO:0000256" key="2">
    <source>
        <dbReference type="ARBA" id="ARBA00022803"/>
    </source>
</evidence>
<keyword evidence="3" id="KW-0812">Transmembrane</keyword>
<sequence>MAAIFSHRQTDRSFYLALLVSLFSLVLICPAYAQNKGGDAKRFHSFASLSQNSLASASILHDSLTRWTRAIENNDQVGAFNERNRIREIMNQLGTKNIIPAADFSIAVGRKALLRGAKDTAILAGENATLYAPDYPKSHFFLAKARFNQDHKNAKGYLLAVAQGVKASLADRLERQSLIALGLKYVLYALGAAFLITLFLLLMTHYRALFTDIASILPSSPEGKWKLAVGVLVVTAPLAVGGLPLFALALPLFLLPYLKKSGMIVMGIFSAFVFLTPLAFDSMARGTIIGNADTYRSLYLLSKNTWDHETKAALEKERKANPASDVINFAIGLLNEMAGNKNAAIEAYDSILAKSPDDIRAIVNKGNTYFGAKEWEKAASIYKSAIKISPDTVEAHYNLSKAYTEMFQNKDSDAEYQKARSIHLKKTESFRASAGVNPEKKVIDFQITKDDLLLFERALNEKTRKLSESLWNSFFGLYTYNIYRKVSLGFLIALGVSYILWGRVIAHQTCLSCGVAFAPPIKLTTAEAKCNQCVAALSAKGGVSIAKKEKKRKEIRNFKDWRSRTAGTLDRLAPGLGRTFFQLPLAGLFFTFITSLIIIYGGLAFYDGIVTQKAQLAQVAYSHLLFLTVAALYWIIMNTAFKRDYY</sequence>
<dbReference type="PANTHER" id="PTHR44943:SF8">
    <property type="entry name" value="TPR REPEAT-CONTAINING PROTEIN MJ0263"/>
    <property type="match status" value="1"/>
</dbReference>
<gene>
    <name evidence="4" type="ORF">MNBD_NITROSPINAE03-1593</name>
</gene>
<dbReference type="Pfam" id="PF13414">
    <property type="entry name" value="TPR_11"/>
    <property type="match status" value="1"/>
</dbReference>
<keyword evidence="3" id="KW-1133">Transmembrane helix</keyword>
<dbReference type="InterPro" id="IPR019734">
    <property type="entry name" value="TPR_rpt"/>
</dbReference>
<feature type="transmembrane region" description="Helical" evidence="3">
    <location>
        <begin position="227"/>
        <end position="255"/>
    </location>
</feature>
<proteinExistence type="predicted"/>
<reference evidence="4" key="1">
    <citation type="submission" date="2018-06" db="EMBL/GenBank/DDBJ databases">
        <authorList>
            <person name="Zhirakovskaya E."/>
        </authorList>
    </citation>
    <scope>NUCLEOTIDE SEQUENCE</scope>
</reference>
<keyword evidence="3" id="KW-0472">Membrane</keyword>
<keyword evidence="2" id="KW-0802">TPR repeat</keyword>
<dbReference type="Gene3D" id="1.25.40.10">
    <property type="entry name" value="Tetratricopeptide repeat domain"/>
    <property type="match status" value="1"/>
</dbReference>
<dbReference type="SMART" id="SM00028">
    <property type="entry name" value="TPR"/>
    <property type="match status" value="2"/>
</dbReference>
<dbReference type="SUPFAM" id="SSF48452">
    <property type="entry name" value="TPR-like"/>
    <property type="match status" value="1"/>
</dbReference>
<keyword evidence="1" id="KW-0677">Repeat</keyword>
<feature type="transmembrane region" description="Helical" evidence="3">
    <location>
        <begin position="185"/>
        <end position="206"/>
    </location>
</feature>
<accession>A0A3B1C0Z9</accession>
<evidence type="ECO:0000313" key="4">
    <source>
        <dbReference type="EMBL" id="VAX23879.1"/>
    </source>
</evidence>
<evidence type="ECO:0000256" key="1">
    <source>
        <dbReference type="ARBA" id="ARBA00022737"/>
    </source>
</evidence>
<organism evidence="4">
    <name type="scientific">hydrothermal vent metagenome</name>
    <dbReference type="NCBI Taxonomy" id="652676"/>
    <lineage>
        <taxon>unclassified sequences</taxon>
        <taxon>metagenomes</taxon>
        <taxon>ecological metagenomes</taxon>
    </lineage>
</organism>
<feature type="transmembrane region" description="Helical" evidence="3">
    <location>
        <begin position="618"/>
        <end position="636"/>
    </location>
</feature>
<name>A0A3B1C0Z9_9ZZZZ</name>
<feature type="transmembrane region" description="Helical" evidence="3">
    <location>
        <begin position="261"/>
        <end position="280"/>
    </location>
</feature>
<dbReference type="PANTHER" id="PTHR44943">
    <property type="entry name" value="CELLULOSE SYNTHASE OPERON PROTEIN C"/>
    <property type="match status" value="1"/>
</dbReference>
<evidence type="ECO:0000256" key="3">
    <source>
        <dbReference type="SAM" id="Phobius"/>
    </source>
</evidence>
<dbReference type="PROSITE" id="PS50005">
    <property type="entry name" value="TPR"/>
    <property type="match status" value="1"/>
</dbReference>